<evidence type="ECO:0000256" key="1">
    <source>
        <dbReference type="SAM" id="Phobius"/>
    </source>
</evidence>
<evidence type="ECO:0000313" key="3">
    <source>
        <dbReference type="Proteomes" id="UP000050360"/>
    </source>
</evidence>
<dbReference type="AlphaFoldDB" id="A0A0P8CJY9"/>
<sequence>MDVIATTAIIGAILGFFSILWQIYTYLKEKEPIGNLAMNCQSNFLNGERYIIVTTKLENKSKSKFKVNIAQLFIDEGIGEKDLLSYPELRDTEKGHKDCKISEFAEKNYESIYPIHLLPKNYSDKFSKCVNLFYFSQQLSYIFPKQGYEETSIIFIPRDGFYRVMCIIKPNKGPCMCRSMIVPIIK</sequence>
<keyword evidence="1" id="KW-1133">Transmembrane helix</keyword>
<dbReference type="EMBL" id="LKCM01000161">
    <property type="protein sequence ID" value="KPQ43301.1"/>
    <property type="molecule type" value="Genomic_DNA"/>
</dbReference>
<comment type="caution">
    <text evidence="2">The sequence shown here is derived from an EMBL/GenBank/DDBJ whole genome shotgun (WGS) entry which is preliminary data.</text>
</comment>
<dbReference type="Proteomes" id="UP000050360">
    <property type="component" value="Unassembled WGS sequence"/>
</dbReference>
<name>A0A0P8CJY9_9EURY</name>
<evidence type="ECO:0000313" key="2">
    <source>
        <dbReference type="EMBL" id="KPQ43301.1"/>
    </source>
</evidence>
<keyword evidence="1" id="KW-0472">Membrane</keyword>
<gene>
    <name evidence="2" type="ORF">MPEBLZ_02144</name>
</gene>
<reference evidence="2 3" key="1">
    <citation type="submission" date="2015-09" db="EMBL/GenBank/DDBJ databases">
        <title>A metagenomics-based metabolic model of nitrate-dependent anaerobic oxidation of methane by Methanoperedens-like archaea.</title>
        <authorList>
            <person name="Arshad A."/>
            <person name="Speth D.R."/>
            <person name="De Graaf R.M."/>
            <person name="Op Den Camp H.J."/>
            <person name="Jetten M.S."/>
            <person name="Welte C.U."/>
        </authorList>
    </citation>
    <scope>NUCLEOTIDE SEQUENCE [LARGE SCALE GENOMIC DNA]</scope>
</reference>
<feature type="transmembrane region" description="Helical" evidence="1">
    <location>
        <begin position="6"/>
        <end position="27"/>
    </location>
</feature>
<protein>
    <submittedName>
        <fullName evidence="2">Uncharacterized protein</fullName>
    </submittedName>
</protein>
<proteinExistence type="predicted"/>
<keyword evidence="1" id="KW-0812">Transmembrane</keyword>
<accession>A0A0P8CJY9</accession>
<organism evidence="2 3">
    <name type="scientific">Candidatus Methanoperedens nitratireducens</name>
    <dbReference type="NCBI Taxonomy" id="1392998"/>
    <lineage>
        <taxon>Archaea</taxon>
        <taxon>Methanobacteriati</taxon>
        <taxon>Methanobacteriota</taxon>
        <taxon>Stenosarchaea group</taxon>
        <taxon>Methanomicrobia</taxon>
        <taxon>Methanosarcinales</taxon>
        <taxon>ANME-2 cluster</taxon>
        <taxon>Candidatus Methanoperedentaceae</taxon>
        <taxon>Candidatus Methanoperedens</taxon>
    </lineage>
</organism>